<evidence type="ECO:0000259" key="6">
    <source>
        <dbReference type="PROSITE" id="PS50166"/>
    </source>
</evidence>
<dbReference type="SMART" id="SM00913">
    <property type="entry name" value="IBN_N"/>
    <property type="match status" value="1"/>
</dbReference>
<evidence type="ECO:0000256" key="5">
    <source>
        <dbReference type="ARBA" id="ARBA00022927"/>
    </source>
</evidence>
<dbReference type="InterPro" id="IPR016024">
    <property type="entry name" value="ARM-type_fold"/>
</dbReference>
<reference evidence="7 8" key="1">
    <citation type="journal article" date="2024" name="Commun. Biol.">
        <title>Comparative genomic analysis of thermophilic fungi reveals convergent evolutionary adaptations and gene losses.</title>
        <authorList>
            <person name="Steindorff A.S."/>
            <person name="Aguilar-Pontes M.V."/>
            <person name="Robinson A.J."/>
            <person name="Andreopoulos B."/>
            <person name="LaButti K."/>
            <person name="Kuo A."/>
            <person name="Mondo S."/>
            <person name="Riley R."/>
            <person name="Otillar R."/>
            <person name="Haridas S."/>
            <person name="Lipzen A."/>
            <person name="Grimwood J."/>
            <person name="Schmutz J."/>
            <person name="Clum A."/>
            <person name="Reid I.D."/>
            <person name="Moisan M.C."/>
            <person name="Butler G."/>
            <person name="Nguyen T.T.M."/>
            <person name="Dewar K."/>
            <person name="Conant G."/>
            <person name="Drula E."/>
            <person name="Henrissat B."/>
            <person name="Hansel C."/>
            <person name="Singer S."/>
            <person name="Hutchinson M.I."/>
            <person name="de Vries R.P."/>
            <person name="Natvig D.O."/>
            <person name="Powell A.J."/>
            <person name="Tsang A."/>
            <person name="Grigoriev I.V."/>
        </authorList>
    </citation>
    <scope>NUCLEOTIDE SEQUENCE [LARGE SCALE GENOMIC DNA]</scope>
    <source>
        <strain evidence="7 8">ATCC 24622</strain>
    </source>
</reference>
<feature type="domain" description="Importin N-terminal" evidence="6">
    <location>
        <begin position="27"/>
        <end position="108"/>
    </location>
</feature>
<evidence type="ECO:0000256" key="3">
    <source>
        <dbReference type="ARBA" id="ARBA00022490"/>
    </source>
</evidence>
<dbReference type="InterPro" id="IPR011989">
    <property type="entry name" value="ARM-like"/>
</dbReference>
<dbReference type="SUPFAM" id="SSF48371">
    <property type="entry name" value="ARM repeat"/>
    <property type="match status" value="1"/>
</dbReference>
<dbReference type="PROSITE" id="PS50166">
    <property type="entry name" value="IMPORTIN_B_NT"/>
    <property type="match status" value="1"/>
</dbReference>
<organism evidence="7 8">
    <name type="scientific">Phialemonium thermophilum</name>
    <dbReference type="NCBI Taxonomy" id="223376"/>
    <lineage>
        <taxon>Eukaryota</taxon>
        <taxon>Fungi</taxon>
        <taxon>Dikarya</taxon>
        <taxon>Ascomycota</taxon>
        <taxon>Pezizomycotina</taxon>
        <taxon>Sordariomycetes</taxon>
        <taxon>Sordariomycetidae</taxon>
        <taxon>Cephalothecales</taxon>
        <taxon>Cephalothecaceae</taxon>
        <taxon>Phialemonium</taxon>
    </lineage>
</organism>
<dbReference type="Gene3D" id="1.25.10.10">
    <property type="entry name" value="Leucine-rich Repeat Variant"/>
    <property type="match status" value="1"/>
</dbReference>
<dbReference type="InterPro" id="IPR058584">
    <property type="entry name" value="IMB1_TNPO1-like_TPR"/>
</dbReference>
<comment type="subcellular location">
    <subcellularLocation>
        <location evidence="1">Cytoplasm</location>
    </subcellularLocation>
</comment>
<keyword evidence="2" id="KW-0813">Transport</keyword>
<evidence type="ECO:0000313" key="8">
    <source>
        <dbReference type="Proteomes" id="UP001586593"/>
    </source>
</evidence>
<comment type="caution">
    <text evidence="7">The sequence shown here is derived from an EMBL/GenBank/DDBJ whole genome shotgun (WGS) entry which is preliminary data.</text>
</comment>
<dbReference type="Pfam" id="PF25574">
    <property type="entry name" value="TPR_IMB1"/>
    <property type="match status" value="1"/>
</dbReference>
<dbReference type="InterPro" id="IPR001494">
    <property type="entry name" value="Importin-beta_N"/>
</dbReference>
<keyword evidence="8" id="KW-1185">Reference proteome</keyword>
<proteinExistence type="predicted"/>
<name>A0ABR3Y6A5_9PEZI</name>
<dbReference type="Pfam" id="PF13513">
    <property type="entry name" value="HEAT_EZ"/>
    <property type="match status" value="1"/>
</dbReference>
<dbReference type="PANTHER" id="PTHR10527">
    <property type="entry name" value="IMPORTIN BETA"/>
    <property type="match status" value="1"/>
</dbReference>
<dbReference type="InterPro" id="IPR040122">
    <property type="entry name" value="Importin_beta"/>
</dbReference>
<evidence type="ECO:0000313" key="7">
    <source>
        <dbReference type="EMBL" id="KAL1883387.1"/>
    </source>
</evidence>
<sequence>MEGGSAPDINIVLTNSLSPDATLRNAAEQQLTQAAETNFSLYLATLVQELANESAQGQIRLAAGLALKNAFTAREFARQAQLHAKWLQQTDEDTKTRVKQLALQTLASSTPQAGQAAAQVVAAIASIELPRNQWPDLMHALVRNVSEGSDHQKQASLTTIGFICESPDPELRNALVSHSNAILTAVVQGARKEEPNNEVRLAAITALGDSLEFVENNFKHEGERNYIMQVVCEATQAEDSRIQQGAFGCLNRIMALYYVHMRFYMEKALFGLTILGMKSDDEDVAKLAVEFWSTVCEEEIAIEDDNAQVESSEHMRPLYNFSRVATSEVVPVLLMLLTKQDEDATDDEYNISRAAYQCLQLYAQAVGATIIPPVIQFVEANLQSEDWHNRDAAVSAFGAIMDGPEEKVLEPIVKSGMQPLISMMEDPSIQVRDSTAYALGRITETCSEAIDPAQHLEPLLRTLFDGLMNSPKMGASCCWALMNLAERFAGDPGAQQNPLTPHFNQAVTNLLTVTARPDCDSAVRTAAYEVLNVFVQSSANESLPAVASLSDLIIKRLEETIPMQSQVVSVDDKITLEDIQTSLCAVLQGIIQRLDKEIMPQGDRIMQILLQILSTVGAKSSVPEAAFATISSLANAIEEEFAKYMDAFCPFLYNALGNQEEPSLCSMAIGLVSDITRSMGERSQPYCDNFMNYLLNNLRSTTLSNQFKPAILQCFGDIAGAIGGHFETYLSVVAQVLQQASTVSASPDGSYEMLDYVVSLREGIMDAWGGIIGAMKISSKTHILQPYVHSIFELLNIIANDANRSEALMRASMGVIGDLADAYPNGELVEAFRQDWLTALIKETRSNREFQPRTIETARWAREQVKRQIGGSTSVMQHS</sequence>
<protein>
    <recommendedName>
        <fullName evidence="6">Importin N-terminal domain-containing protein</fullName>
    </recommendedName>
</protein>
<keyword evidence="3" id="KW-0963">Cytoplasm</keyword>
<keyword evidence="4" id="KW-0677">Repeat</keyword>
<accession>A0ABR3Y6A5</accession>
<evidence type="ECO:0000256" key="1">
    <source>
        <dbReference type="ARBA" id="ARBA00004496"/>
    </source>
</evidence>
<dbReference type="Pfam" id="PF03810">
    <property type="entry name" value="IBN_N"/>
    <property type="match status" value="1"/>
</dbReference>
<dbReference type="Proteomes" id="UP001586593">
    <property type="component" value="Unassembled WGS sequence"/>
</dbReference>
<evidence type="ECO:0000256" key="4">
    <source>
        <dbReference type="ARBA" id="ARBA00022737"/>
    </source>
</evidence>
<evidence type="ECO:0000256" key="2">
    <source>
        <dbReference type="ARBA" id="ARBA00022448"/>
    </source>
</evidence>
<dbReference type="EMBL" id="JAZHXJ010000007">
    <property type="protein sequence ID" value="KAL1883387.1"/>
    <property type="molecule type" value="Genomic_DNA"/>
</dbReference>
<keyword evidence="5" id="KW-0653">Protein transport</keyword>
<gene>
    <name evidence="7" type="ORF">VTK73DRAFT_8954</name>
</gene>